<feature type="region of interest" description="Disordered" evidence="1">
    <location>
        <begin position="572"/>
        <end position="595"/>
    </location>
</feature>
<dbReference type="Gene3D" id="2.130.10.30">
    <property type="entry name" value="Regulator of chromosome condensation 1/beta-lactamase-inhibitor protein II"/>
    <property type="match status" value="2"/>
</dbReference>
<gene>
    <name evidence="4" type="ORF">SAMN06309945_2020</name>
</gene>
<dbReference type="RefSeq" id="WP_079728099.1">
    <property type="nucleotide sequence ID" value="NZ_FUZP01000002.1"/>
</dbReference>
<feature type="compositionally biased region" description="Gly residues" evidence="1">
    <location>
        <begin position="359"/>
        <end position="383"/>
    </location>
</feature>
<dbReference type="OrthoDB" id="231241at2"/>
<keyword evidence="5" id="KW-1185">Reference proteome</keyword>
<protein>
    <submittedName>
        <fullName evidence="4">Regulator of chromosome condensation (RCC1) repeat-containing protein</fullName>
    </submittedName>
</protein>
<accession>A0A1T5K8Q3</accession>
<dbReference type="Pfam" id="PF13540">
    <property type="entry name" value="RCC1_2"/>
    <property type="match status" value="5"/>
</dbReference>
<dbReference type="SUPFAM" id="SSF49785">
    <property type="entry name" value="Galactose-binding domain-like"/>
    <property type="match status" value="1"/>
</dbReference>
<dbReference type="STRING" id="123320.SAMN06309945_2020"/>
<dbReference type="SUPFAM" id="SSF50985">
    <property type="entry name" value="RCC1/BLIP-II"/>
    <property type="match status" value="1"/>
</dbReference>
<dbReference type="Gene3D" id="2.60.120.430">
    <property type="entry name" value="Galactose-binding lectin"/>
    <property type="match status" value="2"/>
</dbReference>
<dbReference type="PANTHER" id="PTHR22925:SF3">
    <property type="entry name" value="GLYCOSYL HYDROLASE FAMILY PROTEIN 43"/>
    <property type="match status" value="1"/>
</dbReference>
<dbReference type="InterPro" id="IPR008979">
    <property type="entry name" value="Galactose-bd-like_sf"/>
</dbReference>
<dbReference type="InterPro" id="IPR023296">
    <property type="entry name" value="Glyco_hydro_beta-prop_sf"/>
</dbReference>
<evidence type="ECO:0000256" key="1">
    <source>
        <dbReference type="SAM" id="MobiDB-lite"/>
    </source>
</evidence>
<feature type="compositionally biased region" description="Polar residues" evidence="1">
    <location>
        <begin position="572"/>
        <end position="586"/>
    </location>
</feature>
<dbReference type="Proteomes" id="UP000190857">
    <property type="component" value="Unassembled WGS sequence"/>
</dbReference>
<organism evidence="4 5">
    <name type="scientific">Okibacterium fritillariae</name>
    <dbReference type="NCBI Taxonomy" id="123320"/>
    <lineage>
        <taxon>Bacteria</taxon>
        <taxon>Bacillati</taxon>
        <taxon>Actinomycetota</taxon>
        <taxon>Actinomycetes</taxon>
        <taxon>Micrococcales</taxon>
        <taxon>Microbacteriaceae</taxon>
        <taxon>Okibacterium</taxon>
    </lineage>
</organism>
<dbReference type="InterPro" id="IPR000408">
    <property type="entry name" value="Reg_chr_condens"/>
</dbReference>
<reference evidence="4 5" key="1">
    <citation type="submission" date="2017-02" db="EMBL/GenBank/DDBJ databases">
        <authorList>
            <person name="Peterson S.W."/>
        </authorList>
    </citation>
    <scope>NUCLEOTIDE SEQUENCE [LARGE SCALE GENOMIC DNA]</scope>
    <source>
        <strain evidence="4 5">VKM Ac-2059</strain>
    </source>
</reference>
<feature type="compositionally biased region" description="Low complexity" evidence="1">
    <location>
        <begin position="331"/>
        <end position="358"/>
    </location>
</feature>
<name>A0A1T5K8Q3_9MICO</name>
<feature type="transmembrane region" description="Helical" evidence="2">
    <location>
        <begin position="474"/>
        <end position="495"/>
    </location>
</feature>
<keyword evidence="2" id="KW-0812">Transmembrane</keyword>
<dbReference type="PROSITE" id="PS00626">
    <property type="entry name" value="RCC1_2"/>
    <property type="match status" value="2"/>
</dbReference>
<dbReference type="SUPFAM" id="SSF75005">
    <property type="entry name" value="Arabinanase/levansucrase/invertase"/>
    <property type="match status" value="1"/>
</dbReference>
<keyword evidence="2" id="KW-1133">Transmembrane helix</keyword>
<evidence type="ECO:0000256" key="2">
    <source>
        <dbReference type="SAM" id="Phobius"/>
    </source>
</evidence>
<dbReference type="InterPro" id="IPR009091">
    <property type="entry name" value="RCC1/BLIP-II"/>
</dbReference>
<feature type="region of interest" description="Disordered" evidence="1">
    <location>
        <begin position="1060"/>
        <end position="1079"/>
    </location>
</feature>
<evidence type="ECO:0000313" key="5">
    <source>
        <dbReference type="Proteomes" id="UP000190857"/>
    </source>
</evidence>
<keyword evidence="3" id="KW-0732">Signal</keyword>
<feature type="compositionally biased region" description="Low complexity" evidence="1">
    <location>
        <begin position="443"/>
        <end position="463"/>
    </location>
</feature>
<feature type="transmembrane region" description="Helical" evidence="2">
    <location>
        <begin position="398"/>
        <end position="419"/>
    </location>
</feature>
<feature type="signal peptide" evidence="3">
    <location>
        <begin position="1"/>
        <end position="29"/>
    </location>
</feature>
<sequence>MTSRSFKRPCAAALALAGGLLLATGPVSAALAAAAPAPAPSAGDPATTPVGWGSSTVPAELASAPGAGLATGLDHTLFLAADGGVAAWGANGFGQASVPAALADRTVTQIAAGANHSLALTSAGDVVAWGRDGDDQTEVPPAASRVLQIAAGGSNSLAVLENGSLVAWGDNGFGQNDVPAALDGETVTSAAIGSGFTLAATADGDVVAWGRSDVGQLEVPDALADEEVVQVAAGTDQALALTDDGRVFAWGGDAFGQADAPATVTAPGSDIAALAAGPYFSAALTADGDAIVWGKQDARAADLPDGPLAAIAATETGATALAGAAPAFAAAPGGAGNTPESLPGDPTTPTEPGQPGTQPGTGSGTGSGTGAGTGAGTTTGSGTTGSAPGGLALSGVDLATMFALAVAILGAATGLLVAVRRSRHAVSSASAASFLDEDAASSSSAPAAATSAETETAAAASATRRTRTSKLRRTLGRGAALTTALGLAVTGSLAAEPPTAADAAALAPSYPSPTLQQLVDNDFVLYFANAGTSNPGAVSPGDHIGLFQKKTDQPYGVDQTTGGSWGFVSDANSTPTANDSAGTDKTASLRYDKPPTGAKLDTRSVDYAFDLPEGSYDVSFGFQLPSGWTNRDVDLRAEGRSLEQVNAPSGSLLERTYTVEVTDGTLDLEVHSPAGRTNAYTDPAVNYLIVRAPKTYGAELLAEKIRTVTLGAAQREGYADDSLAALDAEIARAQKLVTDGSTDTAAIRASYDALGTAFLALRPLVTYDSFRPGQAWVDDNGNPIQAHGGQVVPSKDADGRTLYYWYGEDRWNGYSASRGVHVYSSYDLYNWHDEGLALQAMSAPAQFEDDPYFAELYADYTVEQKAAVYRDLGTVQTDPNVNAAILERPKVIYNESTDQWVLWVHADGPSATSNAQYAKANAGVAVSDSPTGPFRYVDSYRLNVAPEGEPNYQPDSPGMARDMNLFVDTDKTGYIIYASEENLTLFVSKLSSNYMFLSTSVEKAEKGVDFTRTYIGGQREAPAVFLYQGTYYLITSGATGWNPNPAKYATATSMLGEWTDKGNPATGPTASTTHGSQSTSVIPIDPAAGKFIYMGDRWTPNDLKNAPAVWLPLEFGEQGQLSLNWYDEWTLDDLEGKGSVSVDLQLPATVTLGDAASLPTSATVTSSGVTSTRGVTWAAGSLDVPGPVTLTASVDGIAKPITRQTIVVPKGLRYLVDAGGAASPEYDAIRAAVADQSPLLNSTFDQQLAADPVTGLRWGSTNPATGTNTGSLFESLRYVSATATDKRLGYRFEGLDAGSYDVYVGLYDPWSQWAKNRRAAIAVNGEQVVAAQPITGQNTVASLTNRAVAADGALDLTLTPVGSGDGTDVQLSWIMIVQR</sequence>
<dbReference type="EMBL" id="FUZP01000002">
    <property type="protein sequence ID" value="SKC60097.1"/>
    <property type="molecule type" value="Genomic_DNA"/>
</dbReference>
<feature type="compositionally biased region" description="Basic residues" evidence="1">
    <location>
        <begin position="464"/>
        <end position="475"/>
    </location>
</feature>
<feature type="chain" id="PRO_5012956438" evidence="3">
    <location>
        <begin position="30"/>
        <end position="1379"/>
    </location>
</feature>
<feature type="region of interest" description="Disordered" evidence="1">
    <location>
        <begin position="443"/>
        <end position="475"/>
    </location>
</feature>
<keyword evidence="2" id="KW-0472">Membrane</keyword>
<proteinExistence type="predicted"/>
<evidence type="ECO:0000256" key="3">
    <source>
        <dbReference type="SAM" id="SignalP"/>
    </source>
</evidence>
<feature type="compositionally biased region" description="Polar residues" evidence="1">
    <location>
        <begin position="1066"/>
        <end position="1079"/>
    </location>
</feature>
<dbReference type="Gene3D" id="2.115.10.20">
    <property type="entry name" value="Glycosyl hydrolase domain, family 43"/>
    <property type="match status" value="1"/>
</dbReference>
<dbReference type="PROSITE" id="PS50012">
    <property type="entry name" value="RCC1_3"/>
    <property type="match status" value="4"/>
</dbReference>
<evidence type="ECO:0000313" key="4">
    <source>
        <dbReference type="EMBL" id="SKC60097.1"/>
    </source>
</evidence>
<dbReference type="CDD" id="cd18825">
    <property type="entry name" value="GH43_CtGH43-like"/>
    <property type="match status" value="1"/>
</dbReference>
<dbReference type="PANTHER" id="PTHR22925">
    <property type="entry name" value="GLYCOSYL HYDROLASE 43 FAMILY MEMBER"/>
    <property type="match status" value="1"/>
</dbReference>
<feature type="region of interest" description="Disordered" evidence="1">
    <location>
        <begin position="331"/>
        <end position="384"/>
    </location>
</feature>